<dbReference type="Pfam" id="PF22564">
    <property type="entry name" value="HAAS"/>
    <property type="match status" value="1"/>
</dbReference>
<accession>A0A7G9WG62</accession>
<name>A0A7G9WG62_9FIRM</name>
<feature type="domain" description="DUF4097" evidence="1">
    <location>
        <begin position="130"/>
        <end position="311"/>
    </location>
</feature>
<organism evidence="2 3">
    <name type="scientific">Caproicibacterium amylolyticum</name>
    <dbReference type="NCBI Taxonomy" id="2766537"/>
    <lineage>
        <taxon>Bacteria</taxon>
        <taxon>Bacillati</taxon>
        <taxon>Bacillota</taxon>
        <taxon>Clostridia</taxon>
        <taxon>Eubacteriales</taxon>
        <taxon>Oscillospiraceae</taxon>
        <taxon>Caproicibacterium</taxon>
    </lineage>
</organism>
<dbReference type="Proteomes" id="UP000516046">
    <property type="component" value="Chromosome"/>
</dbReference>
<reference evidence="2 3" key="1">
    <citation type="submission" date="2020-08" db="EMBL/GenBank/DDBJ databases">
        <authorList>
            <person name="Ren C."/>
            <person name="Gu Y."/>
            <person name="Xu Y."/>
        </authorList>
    </citation>
    <scope>NUCLEOTIDE SEQUENCE [LARGE SCALE GENOMIC DNA]</scope>
    <source>
        <strain evidence="2 3">LBM18003</strain>
    </source>
</reference>
<dbReference type="EMBL" id="CP060696">
    <property type="protein sequence ID" value="QNO17674.1"/>
    <property type="molecule type" value="Genomic_DNA"/>
</dbReference>
<keyword evidence="3" id="KW-1185">Reference proteome</keyword>
<gene>
    <name evidence="2" type="ORF">H6X83_12205</name>
</gene>
<sequence>MNQETFLRELAAGLSKLSEQERAQVLDYYRELIFDGVENGKSEEAVIQDFGSPRDIAAQISAEYHTPASAQQPASGTVPPVPPQPVGGMQTYAACNPVGAVMISAQNISVQVQPVPDGPVRVLFSPCDSDRITVTEENGVFTFTHMMQHLLFHWQDLFRGPRSILLQLPVSFHGDISVTTCNSKITAENLREIGSANFTNNNAHISVTNTECRTLQLKSSNGSLKLFGVTGEACTAITSNSRISVENSRFPAQLQLHTSNSSIQVEQSSSDNISMKTANGSISAMLAGDAREYAIHSHTSNGQNNLPTDWSYPGQTKHLSAVTSNARINVKFTAPAV</sequence>
<protein>
    <submittedName>
        <fullName evidence="2">DUF4097 family beta strand repeat protein</fullName>
    </submittedName>
</protein>
<evidence type="ECO:0000313" key="3">
    <source>
        <dbReference type="Proteomes" id="UP000516046"/>
    </source>
</evidence>
<dbReference type="Pfam" id="PF13349">
    <property type="entry name" value="DUF4097"/>
    <property type="match status" value="1"/>
</dbReference>
<proteinExistence type="predicted"/>
<dbReference type="AlphaFoldDB" id="A0A7G9WG62"/>
<evidence type="ECO:0000313" key="2">
    <source>
        <dbReference type="EMBL" id="QNO17674.1"/>
    </source>
</evidence>
<dbReference type="RefSeq" id="WP_212506738.1">
    <property type="nucleotide sequence ID" value="NZ_CP060696.1"/>
</dbReference>
<dbReference type="KEGG" id="caml:H6X83_12205"/>
<evidence type="ECO:0000259" key="1">
    <source>
        <dbReference type="Pfam" id="PF13349"/>
    </source>
</evidence>
<dbReference type="InterPro" id="IPR025164">
    <property type="entry name" value="Toastrack_DUF4097"/>
</dbReference>